<keyword evidence="7" id="KW-1185">Reference proteome</keyword>
<dbReference type="Proteomes" id="UP001338137">
    <property type="component" value="Unassembled WGS sequence"/>
</dbReference>
<dbReference type="InterPro" id="IPR044872">
    <property type="entry name" value="CcmK/CsoS1_BMC"/>
</dbReference>
<dbReference type="InterPro" id="IPR050575">
    <property type="entry name" value="BMC_shell"/>
</dbReference>
<evidence type="ECO:0000256" key="4">
    <source>
        <dbReference type="SAM" id="MobiDB-lite"/>
    </source>
</evidence>
<proteinExistence type="inferred from homology"/>
<comment type="similarity">
    <text evidence="3">Belongs to the bacterial microcompartments protein family.</text>
</comment>
<gene>
    <name evidence="6" type="ORF">P4I72_28305</name>
</gene>
<dbReference type="Pfam" id="PF00936">
    <property type="entry name" value="BMC"/>
    <property type="match status" value="1"/>
</dbReference>
<accession>A0ABU6G9Y7</accession>
<comment type="caution">
    <text evidence="6">The sequence shown here is derived from an EMBL/GenBank/DDBJ whole genome shotgun (WGS) entry which is preliminary data.</text>
</comment>
<dbReference type="Gene3D" id="3.30.70.1710">
    <property type="match status" value="1"/>
</dbReference>
<comment type="subcellular location">
    <subcellularLocation>
        <location evidence="1">Bacterial microcompartment</location>
    </subcellularLocation>
</comment>
<dbReference type="RefSeq" id="WP_326074950.1">
    <property type="nucleotide sequence ID" value="NZ_JARLKY010000083.1"/>
</dbReference>
<reference evidence="6 7" key="1">
    <citation type="submission" date="2023-03" db="EMBL/GenBank/DDBJ databases">
        <title>Bacillus Genome Sequencing.</title>
        <authorList>
            <person name="Dunlap C."/>
        </authorList>
    </citation>
    <scope>NUCLEOTIDE SEQUENCE [LARGE SCALE GENOMIC DNA]</scope>
    <source>
        <strain evidence="6 7">BD-533</strain>
    </source>
</reference>
<dbReference type="CDD" id="cd07045">
    <property type="entry name" value="BMC_CcmK_like"/>
    <property type="match status" value="1"/>
</dbReference>
<evidence type="ECO:0000259" key="5">
    <source>
        <dbReference type="PROSITE" id="PS51930"/>
    </source>
</evidence>
<dbReference type="InterPro" id="IPR037233">
    <property type="entry name" value="CcmK-like_sf"/>
</dbReference>
<dbReference type="InterPro" id="IPR000249">
    <property type="entry name" value="BMC_dom"/>
</dbReference>
<evidence type="ECO:0000256" key="2">
    <source>
        <dbReference type="ARBA" id="ARBA00024446"/>
    </source>
</evidence>
<feature type="domain" description="BMC" evidence="5">
    <location>
        <begin position="7"/>
        <end position="91"/>
    </location>
</feature>
<keyword evidence="2" id="KW-1283">Bacterial microcompartment</keyword>
<dbReference type="EMBL" id="JARLKY010000083">
    <property type="protein sequence ID" value="MEC0231008.1"/>
    <property type="molecule type" value="Genomic_DNA"/>
</dbReference>
<dbReference type="SMART" id="SM00877">
    <property type="entry name" value="BMC"/>
    <property type="match status" value="1"/>
</dbReference>
<evidence type="ECO:0000256" key="1">
    <source>
        <dbReference type="ARBA" id="ARBA00024322"/>
    </source>
</evidence>
<feature type="region of interest" description="Disordered" evidence="4">
    <location>
        <begin position="97"/>
        <end position="129"/>
    </location>
</feature>
<dbReference type="PANTHER" id="PTHR33941:SF11">
    <property type="entry name" value="BACTERIAL MICROCOMPARTMENT SHELL PROTEIN PDUJ"/>
    <property type="match status" value="1"/>
</dbReference>
<dbReference type="SUPFAM" id="SSF143414">
    <property type="entry name" value="CcmK-like"/>
    <property type="match status" value="1"/>
</dbReference>
<organism evidence="6 7">
    <name type="scientific">Paenibacillus alba</name>
    <dbReference type="NCBI Taxonomy" id="1197127"/>
    <lineage>
        <taxon>Bacteria</taxon>
        <taxon>Bacillati</taxon>
        <taxon>Bacillota</taxon>
        <taxon>Bacilli</taxon>
        <taxon>Bacillales</taxon>
        <taxon>Paenibacillaceae</taxon>
        <taxon>Paenibacillus</taxon>
    </lineage>
</organism>
<evidence type="ECO:0000313" key="7">
    <source>
        <dbReference type="Proteomes" id="UP001338137"/>
    </source>
</evidence>
<protein>
    <submittedName>
        <fullName evidence="6">BMC domain-containing protein</fullName>
    </submittedName>
</protein>
<name>A0ABU6G9Y7_9BACL</name>
<evidence type="ECO:0000256" key="3">
    <source>
        <dbReference type="PROSITE-ProRule" id="PRU01278"/>
    </source>
</evidence>
<dbReference type="PROSITE" id="PS51930">
    <property type="entry name" value="BMC_2"/>
    <property type="match status" value="1"/>
</dbReference>
<sequence>MNEKLMSLGMIETYGLPALIAAADAAAKTADVKVTTYEKADAGIVTIYILGDVAAVKAAVDAGAAEAKRVGKLLSTHVIPRPDPSVHALIQEAWVNNQPKASQQQKKESESESGVSPSPPKTPPSWSKMTVAQLRELAQITPQFPITGRDIQLVSKAELVRLFTERDAEGGDPVT</sequence>
<evidence type="ECO:0000313" key="6">
    <source>
        <dbReference type="EMBL" id="MEC0231008.1"/>
    </source>
</evidence>
<dbReference type="PANTHER" id="PTHR33941">
    <property type="entry name" value="PROPANEDIOL UTILIZATION PROTEIN PDUA"/>
    <property type="match status" value="1"/>
</dbReference>